<evidence type="ECO:0000256" key="3">
    <source>
        <dbReference type="ARBA" id="ARBA00023163"/>
    </source>
</evidence>
<dbReference type="Gene3D" id="1.10.10.10">
    <property type="entry name" value="Winged helix-like DNA-binding domain superfamily/Winged helix DNA-binding domain"/>
    <property type="match status" value="1"/>
</dbReference>
<gene>
    <name evidence="7" type="ORF">BC739_005447</name>
</gene>
<dbReference type="PRINTS" id="PR00038">
    <property type="entry name" value="HTHLUXR"/>
</dbReference>
<dbReference type="EMBL" id="JACJID010000004">
    <property type="protein sequence ID" value="MBA8928230.1"/>
    <property type="molecule type" value="Genomic_DNA"/>
</dbReference>
<dbReference type="SUPFAM" id="SSF46894">
    <property type="entry name" value="C-terminal effector domain of the bipartite response regulators"/>
    <property type="match status" value="1"/>
</dbReference>
<evidence type="ECO:0000259" key="5">
    <source>
        <dbReference type="PROSITE" id="PS50043"/>
    </source>
</evidence>
<feature type="domain" description="HTH luxR-type" evidence="5">
    <location>
        <begin position="132"/>
        <end position="197"/>
    </location>
</feature>
<comment type="caution">
    <text evidence="7">The sequence shown here is derived from an EMBL/GenBank/DDBJ whole genome shotgun (WGS) entry which is preliminary data.</text>
</comment>
<keyword evidence="4" id="KW-0597">Phosphoprotein</keyword>
<accession>A0ABR6BNC6</accession>
<reference evidence="7 8" key="1">
    <citation type="submission" date="2020-08" db="EMBL/GenBank/DDBJ databases">
        <title>Genomic Encyclopedia of Archaeal and Bacterial Type Strains, Phase II (KMG-II): from individual species to whole genera.</title>
        <authorList>
            <person name="Goeker M."/>
        </authorList>
    </citation>
    <scope>NUCLEOTIDE SEQUENCE [LARGE SCALE GENOMIC DNA]</scope>
    <source>
        <strain evidence="7 8">DSM 43850</strain>
    </source>
</reference>
<evidence type="ECO:0000259" key="6">
    <source>
        <dbReference type="PROSITE" id="PS50110"/>
    </source>
</evidence>
<sequence length="217" mass="22871">MSNHARQVLIVGFSPLTRIGIARVAAQVPEVGSVRAASSPTAALRFTTSNPTGLVVLDQAVDPEFELVRNLTETRLSCPVVVLIASTPDAQDRARAAFAAGASEVALNTASAAYLVQLFGGAYQGAVRAGEVERPVRPLSSRETEILELIADGLSSRAMAERLFVSVETVRTHAKNIIRKLDANGRAEAVSIAYRIGILDSDSLETVGGHKVMPPGA</sequence>
<dbReference type="InterPro" id="IPR011006">
    <property type="entry name" value="CheY-like_superfamily"/>
</dbReference>
<evidence type="ECO:0000256" key="4">
    <source>
        <dbReference type="PROSITE-ProRule" id="PRU00169"/>
    </source>
</evidence>
<dbReference type="SUPFAM" id="SSF52172">
    <property type="entry name" value="CheY-like"/>
    <property type="match status" value="1"/>
</dbReference>
<evidence type="ECO:0000256" key="1">
    <source>
        <dbReference type="ARBA" id="ARBA00023015"/>
    </source>
</evidence>
<dbReference type="Gene3D" id="3.40.50.2300">
    <property type="match status" value="1"/>
</dbReference>
<dbReference type="InterPro" id="IPR001789">
    <property type="entry name" value="Sig_transdc_resp-reg_receiver"/>
</dbReference>
<dbReference type="RefSeq" id="WP_025356679.1">
    <property type="nucleotide sequence ID" value="NZ_BAAABQ010000030.1"/>
</dbReference>
<dbReference type="Proteomes" id="UP000517916">
    <property type="component" value="Unassembled WGS sequence"/>
</dbReference>
<keyword evidence="8" id="KW-1185">Reference proteome</keyword>
<feature type="modified residue" description="4-aspartylphosphate" evidence="4">
    <location>
        <position position="58"/>
    </location>
</feature>
<proteinExistence type="predicted"/>
<keyword evidence="2 7" id="KW-0238">DNA-binding</keyword>
<feature type="domain" description="Response regulatory" evidence="6">
    <location>
        <begin position="7"/>
        <end position="123"/>
    </location>
</feature>
<evidence type="ECO:0000313" key="8">
    <source>
        <dbReference type="Proteomes" id="UP000517916"/>
    </source>
</evidence>
<dbReference type="InterPro" id="IPR000792">
    <property type="entry name" value="Tscrpt_reg_LuxR_C"/>
</dbReference>
<dbReference type="CDD" id="cd06170">
    <property type="entry name" value="LuxR_C_like"/>
    <property type="match status" value="1"/>
</dbReference>
<dbReference type="SMART" id="SM00421">
    <property type="entry name" value="HTH_LUXR"/>
    <property type="match status" value="1"/>
</dbReference>
<dbReference type="PROSITE" id="PS50043">
    <property type="entry name" value="HTH_LUXR_2"/>
    <property type="match status" value="1"/>
</dbReference>
<evidence type="ECO:0000313" key="7">
    <source>
        <dbReference type="EMBL" id="MBA8928230.1"/>
    </source>
</evidence>
<organism evidence="7 8">
    <name type="scientific">Kutzneria viridogrisea</name>
    <dbReference type="NCBI Taxonomy" id="47990"/>
    <lineage>
        <taxon>Bacteria</taxon>
        <taxon>Bacillati</taxon>
        <taxon>Actinomycetota</taxon>
        <taxon>Actinomycetes</taxon>
        <taxon>Pseudonocardiales</taxon>
        <taxon>Pseudonocardiaceae</taxon>
        <taxon>Kutzneria</taxon>
    </lineage>
</organism>
<dbReference type="InterPro" id="IPR036388">
    <property type="entry name" value="WH-like_DNA-bd_sf"/>
</dbReference>
<keyword evidence="1" id="KW-0805">Transcription regulation</keyword>
<evidence type="ECO:0000256" key="2">
    <source>
        <dbReference type="ARBA" id="ARBA00023125"/>
    </source>
</evidence>
<name>A0ABR6BNC6_9PSEU</name>
<dbReference type="GO" id="GO:0003677">
    <property type="term" value="F:DNA binding"/>
    <property type="evidence" value="ECO:0007669"/>
    <property type="project" value="UniProtKB-KW"/>
</dbReference>
<dbReference type="PANTHER" id="PTHR44688">
    <property type="entry name" value="DNA-BINDING TRANSCRIPTIONAL ACTIVATOR DEVR_DOSR"/>
    <property type="match status" value="1"/>
</dbReference>
<protein>
    <submittedName>
        <fullName evidence="7">DNA-binding NarL/FixJ family response regulator</fullName>
    </submittedName>
</protein>
<keyword evidence="3" id="KW-0804">Transcription</keyword>
<dbReference type="InterPro" id="IPR016032">
    <property type="entry name" value="Sig_transdc_resp-reg_C-effctor"/>
</dbReference>
<dbReference type="Pfam" id="PF00196">
    <property type="entry name" value="GerE"/>
    <property type="match status" value="1"/>
</dbReference>
<dbReference type="PROSITE" id="PS50110">
    <property type="entry name" value="RESPONSE_REGULATORY"/>
    <property type="match status" value="1"/>
</dbReference>
<dbReference type="PANTHER" id="PTHR44688:SF16">
    <property type="entry name" value="DNA-BINDING TRANSCRIPTIONAL ACTIVATOR DEVR_DOSR"/>
    <property type="match status" value="1"/>
</dbReference>